<accession>A0ABP9H304</accession>
<keyword evidence="4" id="KW-0862">Zinc</keyword>
<evidence type="ECO:0000256" key="1">
    <source>
        <dbReference type="ARBA" id="ARBA00001947"/>
    </source>
</evidence>
<dbReference type="Gene3D" id="3.40.50.720">
    <property type="entry name" value="NAD(P)-binding Rossmann-like Domain"/>
    <property type="match status" value="1"/>
</dbReference>
<dbReference type="EMBL" id="BAABHS010000006">
    <property type="protein sequence ID" value="GAA4957930.1"/>
    <property type="molecule type" value="Genomic_DNA"/>
</dbReference>
<dbReference type="Proteomes" id="UP001500466">
    <property type="component" value="Unassembled WGS sequence"/>
</dbReference>
<comment type="cofactor">
    <cofactor evidence="1">
        <name>Zn(2+)</name>
        <dbReference type="ChEBI" id="CHEBI:29105"/>
    </cofactor>
</comment>
<proteinExistence type="inferred from homology"/>
<dbReference type="Gene3D" id="3.90.180.10">
    <property type="entry name" value="Medium-chain alcohol dehydrogenases, catalytic domain"/>
    <property type="match status" value="1"/>
</dbReference>
<evidence type="ECO:0000313" key="9">
    <source>
        <dbReference type="Proteomes" id="UP001500466"/>
    </source>
</evidence>
<feature type="domain" description="Alcohol dehydrogenase-like N-terminal" evidence="7">
    <location>
        <begin position="26"/>
        <end position="122"/>
    </location>
</feature>
<dbReference type="Pfam" id="PF08240">
    <property type="entry name" value="ADH_N"/>
    <property type="match status" value="1"/>
</dbReference>
<keyword evidence="3" id="KW-0479">Metal-binding</keyword>
<dbReference type="InterPro" id="IPR036291">
    <property type="entry name" value="NAD(P)-bd_dom_sf"/>
</dbReference>
<keyword evidence="5" id="KW-0560">Oxidoreductase</keyword>
<evidence type="ECO:0000313" key="8">
    <source>
        <dbReference type="EMBL" id="GAA4957930.1"/>
    </source>
</evidence>
<dbReference type="InterPro" id="IPR011032">
    <property type="entry name" value="GroES-like_sf"/>
</dbReference>
<comment type="similarity">
    <text evidence="2">Belongs to the zinc-containing alcohol dehydrogenase family.</text>
</comment>
<dbReference type="InterPro" id="IPR013149">
    <property type="entry name" value="ADH-like_C"/>
</dbReference>
<evidence type="ECO:0000259" key="7">
    <source>
        <dbReference type="Pfam" id="PF08240"/>
    </source>
</evidence>
<dbReference type="RefSeq" id="WP_345675043.1">
    <property type="nucleotide sequence ID" value="NZ_BAABHS010000006.1"/>
</dbReference>
<dbReference type="SUPFAM" id="SSF50129">
    <property type="entry name" value="GroES-like"/>
    <property type="match status" value="1"/>
</dbReference>
<evidence type="ECO:0000259" key="6">
    <source>
        <dbReference type="Pfam" id="PF00107"/>
    </source>
</evidence>
<reference evidence="9" key="1">
    <citation type="journal article" date="2019" name="Int. J. Syst. Evol. Microbiol.">
        <title>The Global Catalogue of Microorganisms (GCM) 10K type strain sequencing project: providing services to taxonomists for standard genome sequencing and annotation.</title>
        <authorList>
            <consortium name="The Broad Institute Genomics Platform"/>
            <consortium name="The Broad Institute Genome Sequencing Center for Infectious Disease"/>
            <person name="Wu L."/>
            <person name="Ma J."/>
        </authorList>
    </citation>
    <scope>NUCLEOTIDE SEQUENCE [LARGE SCALE GENOMIC DNA]</scope>
    <source>
        <strain evidence="9">JCM 17986</strain>
    </source>
</reference>
<evidence type="ECO:0000256" key="5">
    <source>
        <dbReference type="ARBA" id="ARBA00023002"/>
    </source>
</evidence>
<keyword evidence="9" id="KW-1185">Reference proteome</keyword>
<gene>
    <name evidence="8" type="ORF">GCM10023205_20510</name>
</gene>
<dbReference type="PANTHER" id="PTHR43161">
    <property type="entry name" value="SORBITOL DEHYDROGENASE"/>
    <property type="match status" value="1"/>
</dbReference>
<evidence type="ECO:0000256" key="2">
    <source>
        <dbReference type="ARBA" id="ARBA00008072"/>
    </source>
</evidence>
<name>A0ABP9H304_9ACTN</name>
<feature type="domain" description="Alcohol dehydrogenase-like C-terminal" evidence="6">
    <location>
        <begin position="160"/>
        <end position="259"/>
    </location>
</feature>
<protein>
    <submittedName>
        <fullName evidence="8">2,3-butanediol dehydrogenase</fullName>
    </submittedName>
</protein>
<comment type="caution">
    <text evidence="8">The sequence shown here is derived from an EMBL/GenBank/DDBJ whole genome shotgun (WGS) entry which is preliminary data.</text>
</comment>
<sequence length="316" mass="31565">MRAVRGLGSSASVEVVEVADAPAVPDGDVRLNIAAAGICGSDLGYLAMGSTLLLGHELAGVGPDGQAYAVEAIFGCGTCDQCGAGRRNLCRTVGMRVPGMTIDGGMADTYAVPAASLVPLPDSLALADACLVEPAAVAWRAVRLAGCAPGSRVAVIGGGAIGLLAIAAAQAQGADDVALIARRAERITAGERLGALPAKGEYDIVIDAAGTPDALADAVNLLAPGGTLSIAALHADTLPLPFLPAFIKEARVVTSMAYGTAPDGTRDVDAAAGMLATRPDIPATVITHRFPLDAAAEAFRVAADRGTGAIKVVLEP</sequence>
<evidence type="ECO:0000256" key="3">
    <source>
        <dbReference type="ARBA" id="ARBA00022723"/>
    </source>
</evidence>
<dbReference type="InterPro" id="IPR013154">
    <property type="entry name" value="ADH-like_N"/>
</dbReference>
<dbReference type="Pfam" id="PF00107">
    <property type="entry name" value="ADH_zinc_N"/>
    <property type="match status" value="1"/>
</dbReference>
<organism evidence="8 9">
    <name type="scientific">Yinghuangia aomiensis</name>
    <dbReference type="NCBI Taxonomy" id="676205"/>
    <lineage>
        <taxon>Bacteria</taxon>
        <taxon>Bacillati</taxon>
        <taxon>Actinomycetota</taxon>
        <taxon>Actinomycetes</taxon>
        <taxon>Kitasatosporales</taxon>
        <taxon>Streptomycetaceae</taxon>
        <taxon>Yinghuangia</taxon>
    </lineage>
</organism>
<evidence type="ECO:0000256" key="4">
    <source>
        <dbReference type="ARBA" id="ARBA00022833"/>
    </source>
</evidence>
<dbReference type="SUPFAM" id="SSF51735">
    <property type="entry name" value="NAD(P)-binding Rossmann-fold domains"/>
    <property type="match status" value="1"/>
</dbReference>